<feature type="domain" description="BTB" evidence="1">
    <location>
        <begin position="293"/>
        <end position="360"/>
    </location>
</feature>
<dbReference type="EMBL" id="MU251257">
    <property type="protein sequence ID" value="KAG9253499.1"/>
    <property type="molecule type" value="Genomic_DNA"/>
</dbReference>
<dbReference type="GeneID" id="70296629"/>
<dbReference type="PANTHER" id="PTHR39398:SF1">
    <property type="entry name" value="CSN8_PSMD8_EIF3K DOMAIN-CONTAINING PROTEIN"/>
    <property type="match status" value="1"/>
</dbReference>
<accession>A0A9P8CN83</accession>
<dbReference type="InterPro" id="IPR000210">
    <property type="entry name" value="BTB/POZ_dom"/>
</dbReference>
<comment type="caution">
    <text evidence="2">The sequence shown here is derived from an EMBL/GenBank/DDBJ whole genome shotgun (WGS) entry which is preliminary data.</text>
</comment>
<dbReference type="SMART" id="SM00225">
    <property type="entry name" value="BTB"/>
    <property type="match status" value="1"/>
</dbReference>
<dbReference type="CDD" id="cd18186">
    <property type="entry name" value="BTB_POZ_ZBTB_KLHL-like"/>
    <property type="match status" value="1"/>
</dbReference>
<gene>
    <name evidence="2" type="ORF">F5Z01DRAFT_681923</name>
</gene>
<organism evidence="2 3">
    <name type="scientific">Emericellopsis atlantica</name>
    <dbReference type="NCBI Taxonomy" id="2614577"/>
    <lineage>
        <taxon>Eukaryota</taxon>
        <taxon>Fungi</taxon>
        <taxon>Dikarya</taxon>
        <taxon>Ascomycota</taxon>
        <taxon>Pezizomycotina</taxon>
        <taxon>Sordariomycetes</taxon>
        <taxon>Hypocreomycetidae</taxon>
        <taxon>Hypocreales</taxon>
        <taxon>Bionectriaceae</taxon>
        <taxon>Emericellopsis</taxon>
    </lineage>
</organism>
<dbReference type="PROSITE" id="PS50097">
    <property type="entry name" value="BTB"/>
    <property type="match status" value="1"/>
</dbReference>
<dbReference type="Pfam" id="PF00651">
    <property type="entry name" value="BTB"/>
    <property type="match status" value="1"/>
</dbReference>
<evidence type="ECO:0000259" key="1">
    <source>
        <dbReference type="PROSITE" id="PS50097"/>
    </source>
</evidence>
<dbReference type="SUPFAM" id="SSF54695">
    <property type="entry name" value="POZ domain"/>
    <property type="match status" value="1"/>
</dbReference>
<sequence length="509" mass="58234">MSKKFGRLTSGPWGRLKPVDQESLDSMGLVSKGDDRLKDEITQEKYFRKIMEKYMIFCVDAATGDELSRRFAALELLADPENTRALSDILMALRKLREGIVASKRVDDFANQAYLFCVRLSILVRHPESYHPAILWLLQWLHPQNALESMTKEEIVGYLVLDTACRRKELTEAFILAKKYQLRSAKVYAVLHALVHDNWVRFRKLKGEVDGHKARIMEFAENDMRITTLKAFGRTYMSAMTDKTWPEIQKEDECGWQREGDLKKQKTSEEGRGASSALLSDSRAGWLIKSAEQSIDLIASGEVLVAHRDILTCCSEYFKRCFEDTWVEGQRGSVTFDDIDPKYLALFIGLAYSHSSIVSLTPPTPQTDPQPSNKRTPIKDLIEVHKLCDRFICLALADYIVGCIYTCISDAHRTLFRFQLDTAHQKAVMREFADAYEPLGNGAVHKAIASTLIQYFCEGVSFEAWEQHVDEIADRMTFVVRVSQEFARKLKTQVDGRKMKRRELKAAEQ</sequence>
<proteinExistence type="predicted"/>
<keyword evidence="3" id="KW-1185">Reference proteome</keyword>
<dbReference type="Proteomes" id="UP000887229">
    <property type="component" value="Unassembled WGS sequence"/>
</dbReference>
<protein>
    <recommendedName>
        <fullName evidence="1">BTB domain-containing protein</fullName>
    </recommendedName>
</protein>
<name>A0A9P8CN83_9HYPO</name>
<reference evidence="2" key="1">
    <citation type="journal article" date="2021" name="IMA Fungus">
        <title>Genomic characterization of three marine fungi, including Emericellopsis atlantica sp. nov. with signatures of a generalist lifestyle and marine biomass degradation.</title>
        <authorList>
            <person name="Hagestad O.C."/>
            <person name="Hou L."/>
            <person name="Andersen J.H."/>
            <person name="Hansen E.H."/>
            <person name="Altermark B."/>
            <person name="Li C."/>
            <person name="Kuhnert E."/>
            <person name="Cox R.J."/>
            <person name="Crous P.W."/>
            <person name="Spatafora J.W."/>
            <person name="Lail K."/>
            <person name="Amirebrahimi M."/>
            <person name="Lipzen A."/>
            <person name="Pangilinan J."/>
            <person name="Andreopoulos W."/>
            <person name="Hayes R.D."/>
            <person name="Ng V."/>
            <person name="Grigoriev I.V."/>
            <person name="Jackson S.A."/>
            <person name="Sutton T.D.S."/>
            <person name="Dobson A.D.W."/>
            <person name="Rama T."/>
        </authorList>
    </citation>
    <scope>NUCLEOTIDE SEQUENCE</scope>
    <source>
        <strain evidence="2">TS7</strain>
    </source>
</reference>
<dbReference type="AlphaFoldDB" id="A0A9P8CN83"/>
<evidence type="ECO:0000313" key="3">
    <source>
        <dbReference type="Proteomes" id="UP000887229"/>
    </source>
</evidence>
<dbReference type="PANTHER" id="PTHR39398">
    <property type="entry name" value="YALI0F14311P"/>
    <property type="match status" value="1"/>
</dbReference>
<evidence type="ECO:0000313" key="2">
    <source>
        <dbReference type="EMBL" id="KAG9253499.1"/>
    </source>
</evidence>
<dbReference type="OrthoDB" id="2100128at2759"/>
<dbReference type="Gene3D" id="3.30.710.10">
    <property type="entry name" value="Potassium Channel Kv1.1, Chain A"/>
    <property type="match status" value="1"/>
</dbReference>
<dbReference type="InterPro" id="IPR011333">
    <property type="entry name" value="SKP1/BTB/POZ_sf"/>
</dbReference>
<dbReference type="RefSeq" id="XP_046117423.1">
    <property type="nucleotide sequence ID" value="XM_046265726.1"/>
</dbReference>